<organism evidence="2">
    <name type="scientific">Davidia involucrata</name>
    <name type="common">Dove tree</name>
    <dbReference type="NCBI Taxonomy" id="16924"/>
    <lineage>
        <taxon>Eukaryota</taxon>
        <taxon>Viridiplantae</taxon>
        <taxon>Streptophyta</taxon>
        <taxon>Embryophyta</taxon>
        <taxon>Tracheophyta</taxon>
        <taxon>Spermatophyta</taxon>
        <taxon>Magnoliopsida</taxon>
        <taxon>eudicotyledons</taxon>
        <taxon>Gunneridae</taxon>
        <taxon>Pentapetalae</taxon>
        <taxon>asterids</taxon>
        <taxon>Cornales</taxon>
        <taxon>Nyssaceae</taxon>
        <taxon>Davidia</taxon>
    </lineage>
</organism>
<proteinExistence type="predicted"/>
<name>A0A5B7C7R7_DAVIN</name>
<reference evidence="2" key="1">
    <citation type="submission" date="2019-08" db="EMBL/GenBank/DDBJ databases">
        <title>Reference gene set and small RNA set construction with multiple tissues from Davidia involucrata Baill.</title>
        <authorList>
            <person name="Yang H."/>
            <person name="Zhou C."/>
            <person name="Li G."/>
            <person name="Wang J."/>
            <person name="Gao P."/>
            <person name="Wang M."/>
            <person name="Wang R."/>
            <person name="Zhao Y."/>
        </authorList>
    </citation>
    <scope>NUCLEOTIDE SEQUENCE</scope>
    <source>
        <tissue evidence="2">Mixed with DoveR01_LX</tissue>
    </source>
</reference>
<dbReference type="EMBL" id="GHES01046429">
    <property type="protein sequence ID" value="MPA76988.1"/>
    <property type="molecule type" value="Transcribed_RNA"/>
</dbReference>
<accession>A0A5B7C7R7</accession>
<dbReference type="InterPro" id="IPR038975">
    <property type="entry name" value="THNL"/>
</dbReference>
<gene>
    <name evidence="2" type="ORF">Din_046429</name>
</gene>
<evidence type="ECO:0008006" key="3">
    <source>
        <dbReference type="Google" id="ProtNLM"/>
    </source>
</evidence>
<dbReference type="PANTHER" id="PTHR36312:SF1">
    <property type="entry name" value="OS01G0594500 PROTEIN"/>
    <property type="match status" value="1"/>
</dbReference>
<evidence type="ECO:0000256" key="1">
    <source>
        <dbReference type="SAM" id="SignalP"/>
    </source>
</evidence>
<evidence type="ECO:0000313" key="2">
    <source>
        <dbReference type="EMBL" id="MPA76988.1"/>
    </source>
</evidence>
<feature type="chain" id="PRO_5022733785" description="Thionin-like protein 2" evidence="1">
    <location>
        <begin position="26"/>
        <end position="113"/>
    </location>
</feature>
<dbReference type="AlphaFoldDB" id="A0A5B7C7R7"/>
<feature type="signal peptide" evidence="1">
    <location>
        <begin position="1"/>
        <end position="25"/>
    </location>
</feature>
<sequence>MEGGNLRSAVMIVLVLGLFVGQSTASFKKCYAKCFLFCMINIPPTVLPCAVKCLKDCIIPKPTHHLTQENTHYFCKLGCASSLCTNISTIQNPGEEKVESCIGSCSETCINNY</sequence>
<protein>
    <recommendedName>
        <fullName evidence="3">Thionin-like protein 2</fullName>
    </recommendedName>
</protein>
<dbReference type="PANTHER" id="PTHR36312">
    <property type="entry name" value="THIONIN-LIKE PROTEIN 1"/>
    <property type="match status" value="1"/>
</dbReference>
<keyword evidence="1" id="KW-0732">Signal</keyword>